<reference evidence="6 7" key="1">
    <citation type="submission" date="2024-09" db="EMBL/GenBank/DDBJ databases">
        <authorList>
            <person name="Sun Q."/>
            <person name="Mori K."/>
        </authorList>
    </citation>
    <scope>NUCLEOTIDE SEQUENCE [LARGE SCALE GENOMIC DNA]</scope>
    <source>
        <strain evidence="6 7">JCM 12822</strain>
    </source>
</reference>
<dbReference type="Pfam" id="PF04851">
    <property type="entry name" value="ResIII"/>
    <property type="match status" value="1"/>
</dbReference>
<dbReference type="EMBL" id="JBHMAH010000010">
    <property type="protein sequence ID" value="MFB9860427.1"/>
    <property type="molecule type" value="Genomic_DNA"/>
</dbReference>
<dbReference type="Proteomes" id="UP001589740">
    <property type="component" value="Unassembled WGS sequence"/>
</dbReference>
<sequence>MTPLYCSTSVDRCDSAGYILDFELTEQQVYASARIIGALEGRHHLLLYAVTGAGKTEMTFAAVSRARQNGMNVAFVSPRIDVVKEVYIRLERAFSGSAISLMYDGVKQVRGHHFVVCTIHQLYNYIDHFDFVIVDETDAFPLPEDPLLMQSISRACREGASIIYMSATPSRKLIRRVGKENVVILPERYHGYKLAIPNIRYIDVGKGVYRNRVPAVCIKELEGVLNAGRKVMVFFPDIALMKKMHQLMQREFPTIETVYSADPDRDGKVARMRAGETDILFTTTILERGVTFDRLDIIIIHAERFSKESLVQMCGRVGRKRTDPIGNICFMAAYRTSSITAAQKMLKSFNAGSIKI</sequence>
<dbReference type="InterPro" id="IPR027417">
    <property type="entry name" value="P-loop_NTPase"/>
</dbReference>
<evidence type="ECO:0000256" key="1">
    <source>
        <dbReference type="ARBA" id="ARBA00022741"/>
    </source>
</evidence>
<comment type="caution">
    <text evidence="6">The sequence shown here is derived from an EMBL/GenBank/DDBJ whole genome shotgun (WGS) entry which is preliminary data.</text>
</comment>
<evidence type="ECO:0000259" key="4">
    <source>
        <dbReference type="PROSITE" id="PS51192"/>
    </source>
</evidence>
<accession>A0ABV5Z2V3</accession>
<name>A0ABV5Z2V3_9STAP</name>
<dbReference type="PROSITE" id="PS51194">
    <property type="entry name" value="HELICASE_CTER"/>
    <property type="match status" value="1"/>
</dbReference>
<dbReference type="GO" id="GO:0004386">
    <property type="term" value="F:helicase activity"/>
    <property type="evidence" value="ECO:0007669"/>
    <property type="project" value="UniProtKB-KW"/>
</dbReference>
<keyword evidence="6" id="KW-0378">Hydrolase</keyword>
<keyword evidence="3" id="KW-0238">DNA-binding</keyword>
<dbReference type="SUPFAM" id="SSF52540">
    <property type="entry name" value="P-loop containing nucleoside triphosphate hydrolases"/>
    <property type="match status" value="1"/>
</dbReference>
<dbReference type="InterPro" id="IPR001650">
    <property type="entry name" value="Helicase_C-like"/>
</dbReference>
<dbReference type="SMART" id="SM00490">
    <property type="entry name" value="HELICc"/>
    <property type="match status" value="1"/>
</dbReference>
<dbReference type="PANTHER" id="PTHR30580:SF1">
    <property type="entry name" value="COMF OPERON PROTEIN 1"/>
    <property type="match status" value="1"/>
</dbReference>
<dbReference type="PROSITE" id="PS51192">
    <property type="entry name" value="HELICASE_ATP_BIND_1"/>
    <property type="match status" value="1"/>
</dbReference>
<dbReference type="InterPro" id="IPR014001">
    <property type="entry name" value="Helicase_ATP-bd"/>
</dbReference>
<keyword evidence="6" id="KW-0347">Helicase</keyword>
<evidence type="ECO:0000256" key="3">
    <source>
        <dbReference type="ARBA" id="ARBA00023125"/>
    </source>
</evidence>
<gene>
    <name evidence="6" type="ORF">ACFFLE_04810</name>
</gene>
<dbReference type="PANTHER" id="PTHR30580">
    <property type="entry name" value="PRIMOSOMAL PROTEIN N"/>
    <property type="match status" value="1"/>
</dbReference>
<feature type="domain" description="Helicase C-terminal" evidence="5">
    <location>
        <begin position="220"/>
        <end position="356"/>
    </location>
</feature>
<evidence type="ECO:0000256" key="2">
    <source>
        <dbReference type="ARBA" id="ARBA00022840"/>
    </source>
</evidence>
<dbReference type="RefSeq" id="WP_380570007.1">
    <property type="nucleotide sequence ID" value="NZ_JBHMAH010000010.1"/>
</dbReference>
<dbReference type="Gene3D" id="3.40.50.300">
    <property type="entry name" value="P-loop containing nucleotide triphosphate hydrolases"/>
    <property type="match status" value="2"/>
</dbReference>
<dbReference type="SMART" id="SM00487">
    <property type="entry name" value="DEXDc"/>
    <property type="match status" value="1"/>
</dbReference>
<dbReference type="InterPro" id="IPR006935">
    <property type="entry name" value="Helicase/UvrB_N"/>
</dbReference>
<organism evidence="6 7">
    <name type="scientific">Salinicoccus siamensis</name>
    <dbReference type="NCBI Taxonomy" id="381830"/>
    <lineage>
        <taxon>Bacteria</taxon>
        <taxon>Bacillati</taxon>
        <taxon>Bacillota</taxon>
        <taxon>Bacilli</taxon>
        <taxon>Bacillales</taxon>
        <taxon>Staphylococcaceae</taxon>
        <taxon>Salinicoccus</taxon>
    </lineage>
</organism>
<evidence type="ECO:0000313" key="7">
    <source>
        <dbReference type="Proteomes" id="UP001589740"/>
    </source>
</evidence>
<proteinExistence type="predicted"/>
<protein>
    <submittedName>
        <fullName evidence="6">DEAD/DEAH box helicase family protein</fullName>
    </submittedName>
</protein>
<dbReference type="Pfam" id="PF00271">
    <property type="entry name" value="Helicase_C"/>
    <property type="match status" value="1"/>
</dbReference>
<evidence type="ECO:0000313" key="6">
    <source>
        <dbReference type="EMBL" id="MFB9860427.1"/>
    </source>
</evidence>
<evidence type="ECO:0000259" key="5">
    <source>
        <dbReference type="PROSITE" id="PS51194"/>
    </source>
</evidence>
<keyword evidence="2" id="KW-0067">ATP-binding</keyword>
<keyword evidence="1" id="KW-0547">Nucleotide-binding</keyword>
<keyword evidence="7" id="KW-1185">Reference proteome</keyword>
<feature type="domain" description="Helicase ATP-binding" evidence="4">
    <location>
        <begin position="36"/>
        <end position="187"/>
    </location>
</feature>